<evidence type="ECO:0000313" key="2">
    <source>
        <dbReference type="EMBL" id="EAS31012.2"/>
    </source>
</evidence>
<dbReference type="KEGG" id="cim:CIMG_13060"/>
<dbReference type="GeneID" id="24164687"/>
<reference evidence="3" key="1">
    <citation type="journal article" date="2009" name="Genome Res.">
        <title>Comparative genomic analyses of the human fungal pathogens Coccidioides and their relatives.</title>
        <authorList>
            <person name="Sharpton T.J."/>
            <person name="Stajich J.E."/>
            <person name="Rounsley S.D."/>
            <person name="Gardner M.J."/>
            <person name="Wortman J.R."/>
            <person name="Jordar V.S."/>
            <person name="Maiti R."/>
            <person name="Kodira C.D."/>
            <person name="Neafsey D.E."/>
            <person name="Zeng Q."/>
            <person name="Hung C.-Y."/>
            <person name="McMahan C."/>
            <person name="Muszewska A."/>
            <person name="Grynberg M."/>
            <person name="Mandel M.A."/>
            <person name="Kellner E.M."/>
            <person name="Barker B.M."/>
            <person name="Galgiani J.N."/>
            <person name="Orbach M.J."/>
            <person name="Kirkland T.N."/>
            <person name="Cole G.T."/>
            <person name="Henn M.R."/>
            <person name="Birren B.W."/>
            <person name="Taylor J.W."/>
        </authorList>
    </citation>
    <scope>NUCLEOTIDE SEQUENCE [LARGE SCALE GENOMIC DNA]</scope>
    <source>
        <strain evidence="3">RS</strain>
    </source>
</reference>
<evidence type="ECO:0000256" key="1">
    <source>
        <dbReference type="SAM" id="MobiDB-lite"/>
    </source>
</evidence>
<reference evidence="3" key="2">
    <citation type="journal article" date="2010" name="Genome Res.">
        <title>Population genomic sequencing of Coccidioides fungi reveals recent hybridization and transposon control.</title>
        <authorList>
            <person name="Neafsey D.E."/>
            <person name="Barker B.M."/>
            <person name="Sharpton T.J."/>
            <person name="Stajich J.E."/>
            <person name="Park D.J."/>
            <person name="Whiston E."/>
            <person name="Hung C.-Y."/>
            <person name="McMahan C."/>
            <person name="White J."/>
            <person name="Sykes S."/>
            <person name="Heiman D."/>
            <person name="Young S."/>
            <person name="Zeng Q."/>
            <person name="Abouelleil A."/>
            <person name="Aftuck L."/>
            <person name="Bessette D."/>
            <person name="Brown A."/>
            <person name="FitzGerald M."/>
            <person name="Lui A."/>
            <person name="Macdonald J.P."/>
            <person name="Priest M."/>
            <person name="Orbach M.J."/>
            <person name="Galgiani J.N."/>
            <person name="Kirkland T.N."/>
            <person name="Cole G.T."/>
            <person name="Birren B.W."/>
            <person name="Henn M.R."/>
            <person name="Taylor J.W."/>
            <person name="Rounsley S.D."/>
        </authorList>
    </citation>
    <scope>GENOME REANNOTATION</scope>
    <source>
        <strain evidence="3">RS</strain>
    </source>
</reference>
<proteinExistence type="predicted"/>
<dbReference type="EMBL" id="GG704912">
    <property type="protein sequence ID" value="EAS31012.2"/>
    <property type="molecule type" value="Genomic_DNA"/>
</dbReference>
<sequence>MCWIYLTIDHHCCTDYSVRSIVYFRRRGHQRLSGRSSAQHVMQRKSGRTIPSDSPRDVLGTFRWVYRSRGSEWVTASPLEIWDVLDLPATSALRPGQTLRLM</sequence>
<protein>
    <submittedName>
        <fullName evidence="2">Uncharacterized protein</fullName>
    </submittedName>
</protein>
<dbReference type="AlphaFoldDB" id="A0A0E1RWS2"/>
<feature type="region of interest" description="Disordered" evidence="1">
    <location>
        <begin position="35"/>
        <end position="54"/>
    </location>
</feature>
<dbReference type="InParanoid" id="A0A0E1RWS2"/>
<dbReference type="VEuPathDB" id="FungiDB:CIMG_13060"/>
<accession>A0A0E1RWS2</accession>
<dbReference type="RefSeq" id="XP_001242595.2">
    <property type="nucleotide sequence ID" value="XM_001242594.2"/>
</dbReference>
<dbReference type="Proteomes" id="UP000001261">
    <property type="component" value="Unassembled WGS sequence"/>
</dbReference>
<gene>
    <name evidence="2" type="ORF">CIMG_13060</name>
</gene>
<name>A0A0E1RWS2_COCIM</name>
<organism evidence="2 3">
    <name type="scientific">Coccidioides immitis (strain RS)</name>
    <name type="common">Valley fever fungus</name>
    <dbReference type="NCBI Taxonomy" id="246410"/>
    <lineage>
        <taxon>Eukaryota</taxon>
        <taxon>Fungi</taxon>
        <taxon>Dikarya</taxon>
        <taxon>Ascomycota</taxon>
        <taxon>Pezizomycotina</taxon>
        <taxon>Eurotiomycetes</taxon>
        <taxon>Eurotiomycetidae</taxon>
        <taxon>Onygenales</taxon>
        <taxon>Onygenaceae</taxon>
        <taxon>Coccidioides</taxon>
    </lineage>
</organism>
<evidence type="ECO:0000313" key="3">
    <source>
        <dbReference type="Proteomes" id="UP000001261"/>
    </source>
</evidence>
<keyword evidence="3" id="KW-1185">Reference proteome</keyword>